<feature type="compositionally biased region" description="Low complexity" evidence="1">
    <location>
        <begin position="54"/>
        <end position="64"/>
    </location>
</feature>
<sequence length="244" mass="26134">MDIRWGGFYGLRVTSPQDPWQQDPRSPGGQQPPGQYPPGQQPPGQYPQYPGQPPQGGYSPVNPYAAPPVPPHEAGGVPRPRTIEVAFWIAVVVPLVATVLIAISAWFAQGVMQQVIEAEGPEAQQLANAAALVGVGVVIFVFAVLTALWILFAFKMRAGRNWARITLTVFAGLWVMNALSGLLTSPSGSSFSMAGMPAATVEIPAAMVALGYTQSALGLVSMVAFLVLVYLRPSNRFFQAARYR</sequence>
<evidence type="ECO:0000256" key="2">
    <source>
        <dbReference type="SAM" id="Phobius"/>
    </source>
</evidence>
<dbReference type="Proteomes" id="UP000253495">
    <property type="component" value="Unassembled WGS sequence"/>
</dbReference>
<feature type="compositionally biased region" description="Polar residues" evidence="1">
    <location>
        <begin position="14"/>
        <end position="24"/>
    </location>
</feature>
<feature type="transmembrane region" description="Helical" evidence="2">
    <location>
        <begin position="129"/>
        <end position="153"/>
    </location>
</feature>
<feature type="transmembrane region" description="Helical" evidence="2">
    <location>
        <begin position="85"/>
        <end position="109"/>
    </location>
</feature>
<dbReference type="AlphaFoldDB" id="A0A368VY88"/>
<keyword evidence="2" id="KW-1133">Transmembrane helix</keyword>
<organism evidence="3 4">
    <name type="scientific">Halopolyspora algeriensis</name>
    <dbReference type="NCBI Taxonomy" id="1500506"/>
    <lineage>
        <taxon>Bacteria</taxon>
        <taxon>Bacillati</taxon>
        <taxon>Actinomycetota</taxon>
        <taxon>Actinomycetes</taxon>
        <taxon>Actinomycetes incertae sedis</taxon>
        <taxon>Halopolyspora</taxon>
    </lineage>
</organism>
<accession>A0A368VY88</accession>
<feature type="transmembrane region" description="Helical" evidence="2">
    <location>
        <begin position="165"/>
        <end position="183"/>
    </location>
</feature>
<keyword evidence="2" id="KW-0812">Transmembrane</keyword>
<keyword evidence="4" id="KW-1185">Reference proteome</keyword>
<name>A0A368VY88_9ACTN</name>
<evidence type="ECO:0000313" key="3">
    <source>
        <dbReference type="EMBL" id="RCW46895.1"/>
    </source>
</evidence>
<feature type="compositionally biased region" description="Pro residues" evidence="1">
    <location>
        <begin position="34"/>
        <end position="53"/>
    </location>
</feature>
<gene>
    <name evidence="3" type="ORF">DFQ14_101235</name>
</gene>
<feature type="transmembrane region" description="Helical" evidence="2">
    <location>
        <begin position="203"/>
        <end position="231"/>
    </location>
</feature>
<feature type="region of interest" description="Disordered" evidence="1">
    <location>
        <begin position="1"/>
        <end position="75"/>
    </location>
</feature>
<reference evidence="3 4" key="1">
    <citation type="submission" date="2018-07" db="EMBL/GenBank/DDBJ databases">
        <title>Genomic Encyclopedia of Type Strains, Phase III (KMG-III): the genomes of soil and plant-associated and newly described type strains.</title>
        <authorList>
            <person name="Whitman W."/>
        </authorList>
    </citation>
    <scope>NUCLEOTIDE SEQUENCE [LARGE SCALE GENOMIC DNA]</scope>
    <source>
        <strain evidence="3 4">CECT 8575</strain>
    </source>
</reference>
<proteinExistence type="predicted"/>
<evidence type="ECO:0000313" key="4">
    <source>
        <dbReference type="Proteomes" id="UP000253495"/>
    </source>
</evidence>
<dbReference type="EMBL" id="QPJC01000001">
    <property type="protein sequence ID" value="RCW46895.1"/>
    <property type="molecule type" value="Genomic_DNA"/>
</dbReference>
<evidence type="ECO:0000256" key="1">
    <source>
        <dbReference type="SAM" id="MobiDB-lite"/>
    </source>
</evidence>
<comment type="caution">
    <text evidence="3">The sequence shown here is derived from an EMBL/GenBank/DDBJ whole genome shotgun (WGS) entry which is preliminary data.</text>
</comment>
<protein>
    <submittedName>
        <fullName evidence="3">Uncharacterized protein</fullName>
    </submittedName>
</protein>
<keyword evidence="2" id="KW-0472">Membrane</keyword>